<gene>
    <name evidence="2" type="ORF">GCM10007884_14360</name>
    <name evidence="3" type="ORF">GGR33_000053</name>
</gene>
<dbReference type="AlphaFoldDB" id="A0A7W6F4S3"/>
<proteinExistence type="predicted"/>
<evidence type="ECO:0000313" key="4">
    <source>
        <dbReference type="Proteomes" id="UP000517759"/>
    </source>
</evidence>
<dbReference type="RefSeq" id="WP_183501345.1">
    <property type="nucleotide sequence ID" value="NZ_BSPG01000005.1"/>
</dbReference>
<dbReference type="InterPro" id="IPR038732">
    <property type="entry name" value="HpyO/CreE_NAD-binding"/>
</dbReference>
<organism evidence="3 4">
    <name type="scientific">Methylobacterium brachythecii</name>
    <dbReference type="NCBI Taxonomy" id="1176177"/>
    <lineage>
        <taxon>Bacteria</taxon>
        <taxon>Pseudomonadati</taxon>
        <taxon>Pseudomonadota</taxon>
        <taxon>Alphaproteobacteria</taxon>
        <taxon>Hyphomicrobiales</taxon>
        <taxon>Methylobacteriaceae</taxon>
        <taxon>Methylobacterium</taxon>
    </lineage>
</organism>
<evidence type="ECO:0000313" key="3">
    <source>
        <dbReference type="EMBL" id="MBB3900573.1"/>
    </source>
</evidence>
<reference evidence="3 4" key="3">
    <citation type="submission" date="2020-08" db="EMBL/GenBank/DDBJ databases">
        <title>Genomic Encyclopedia of Type Strains, Phase IV (KMG-IV): sequencing the most valuable type-strain genomes for metagenomic binning, comparative biology and taxonomic classification.</title>
        <authorList>
            <person name="Goeker M."/>
        </authorList>
    </citation>
    <scope>NUCLEOTIDE SEQUENCE [LARGE SCALE GENOMIC DNA]</scope>
    <source>
        <strain evidence="3 4">DSM 24105</strain>
    </source>
</reference>
<dbReference type="InterPro" id="IPR052189">
    <property type="entry name" value="L-asp_N-monooxygenase_NS-form"/>
</dbReference>
<reference evidence="2" key="1">
    <citation type="journal article" date="2014" name="Int. J. Syst. Evol. Microbiol.">
        <title>Complete genome of a new Firmicutes species belonging to the dominant human colonic microbiota ('Ruminococcus bicirculans') reveals two chromosomes and a selective capacity to utilize plant glucans.</title>
        <authorList>
            <consortium name="NISC Comparative Sequencing Program"/>
            <person name="Wegmann U."/>
            <person name="Louis P."/>
            <person name="Goesmann A."/>
            <person name="Henrissat B."/>
            <person name="Duncan S.H."/>
            <person name="Flint H.J."/>
        </authorList>
    </citation>
    <scope>NUCLEOTIDE SEQUENCE</scope>
    <source>
        <strain evidence="2">NBRC 107710</strain>
    </source>
</reference>
<evidence type="ECO:0000313" key="5">
    <source>
        <dbReference type="Proteomes" id="UP001156881"/>
    </source>
</evidence>
<dbReference type="Pfam" id="PF13454">
    <property type="entry name" value="NAD_binding_9"/>
    <property type="match status" value="1"/>
</dbReference>
<reference evidence="2" key="4">
    <citation type="submission" date="2023-01" db="EMBL/GenBank/DDBJ databases">
        <title>Draft genome sequence of Methylobacterium brachythecii strain NBRC 107710.</title>
        <authorList>
            <person name="Sun Q."/>
            <person name="Mori K."/>
        </authorList>
    </citation>
    <scope>NUCLEOTIDE SEQUENCE</scope>
    <source>
        <strain evidence="2">NBRC 107710</strain>
    </source>
</reference>
<dbReference type="InterPro" id="IPR036188">
    <property type="entry name" value="FAD/NAD-bd_sf"/>
</dbReference>
<keyword evidence="5" id="KW-1185">Reference proteome</keyword>
<evidence type="ECO:0000259" key="1">
    <source>
        <dbReference type="Pfam" id="PF13454"/>
    </source>
</evidence>
<accession>A0A7W6F4S3</accession>
<feature type="domain" description="FAD-dependent urate hydroxylase HpyO/Asp monooxygenase CreE-like FAD/NAD(P)-binding" evidence="1">
    <location>
        <begin position="11"/>
        <end position="168"/>
    </location>
</feature>
<dbReference type="PANTHER" id="PTHR40254:SF1">
    <property type="entry name" value="BLR0577 PROTEIN"/>
    <property type="match status" value="1"/>
</dbReference>
<protein>
    <submittedName>
        <fullName evidence="3">Putative NAD(P)/FAD-binding protein YdhS</fullName>
    </submittedName>
</protein>
<reference evidence="5" key="2">
    <citation type="journal article" date="2019" name="Int. J. Syst. Evol. Microbiol.">
        <title>The Global Catalogue of Microorganisms (GCM) 10K type strain sequencing project: providing services to taxonomists for standard genome sequencing and annotation.</title>
        <authorList>
            <consortium name="The Broad Institute Genomics Platform"/>
            <consortium name="The Broad Institute Genome Sequencing Center for Infectious Disease"/>
            <person name="Wu L."/>
            <person name="Ma J."/>
        </authorList>
    </citation>
    <scope>NUCLEOTIDE SEQUENCE [LARGE SCALE GENOMIC DNA]</scope>
    <source>
        <strain evidence="5">NBRC 107710</strain>
    </source>
</reference>
<dbReference type="SUPFAM" id="SSF51905">
    <property type="entry name" value="FAD/NAD(P)-binding domain"/>
    <property type="match status" value="2"/>
</dbReference>
<evidence type="ECO:0000313" key="2">
    <source>
        <dbReference type="EMBL" id="GLS43451.1"/>
    </source>
</evidence>
<sequence length="461" mass="49308">MSAHHSALPIAVIGAGFSGTMAAIQLLDSLPHNRPVLLCERSASFGRGLAYGTGDFGHFLNLRASNMSAYPDRPRHFEQWLARNALDLPPDEAAGVRVTPGGTFASRALYGRYLSEILTDTVTGSGPPRLRLVNDGISDLVPRPGGFALRTEGGLSLPVAGAVLAMGNLAGTGEPHSRHRADLWSPETIGRLQPELPVLIVGTGLTMIDAVISLRRRGFGGPIIALSRRGLLPNTHAPTEALPVPNLTGVDLRSLTALTRRIRAAAHAAGDDWRNVIDALRPITDYVWRSLPASERERFLRHLRPFWDVHRHRSAPPAAAAIADDIAAGCLTVRAGRILSIEDEPSRAVVTLRPRGAAEPERLTVQCILDATGIGRVSKTPDPLLRRLIDRGLVRPGPFGLGLDVDADFRARGLPLGGPLWTIGPLMRGALWECIAVPDIRNQAADLAAGIAAELARDEAA</sequence>
<dbReference type="EMBL" id="BSPG01000005">
    <property type="protein sequence ID" value="GLS43451.1"/>
    <property type="molecule type" value="Genomic_DNA"/>
</dbReference>
<name>A0A7W6F4S3_9HYPH</name>
<dbReference type="Proteomes" id="UP001156881">
    <property type="component" value="Unassembled WGS sequence"/>
</dbReference>
<dbReference type="Gene3D" id="3.50.50.60">
    <property type="entry name" value="FAD/NAD(P)-binding domain"/>
    <property type="match status" value="2"/>
</dbReference>
<comment type="caution">
    <text evidence="3">The sequence shown here is derived from an EMBL/GenBank/DDBJ whole genome shotgun (WGS) entry which is preliminary data.</text>
</comment>
<dbReference type="Proteomes" id="UP000517759">
    <property type="component" value="Unassembled WGS sequence"/>
</dbReference>
<dbReference type="EMBL" id="JACIDN010000001">
    <property type="protein sequence ID" value="MBB3900573.1"/>
    <property type="molecule type" value="Genomic_DNA"/>
</dbReference>
<dbReference type="PANTHER" id="PTHR40254">
    <property type="entry name" value="BLR0577 PROTEIN"/>
    <property type="match status" value="1"/>
</dbReference>